<name>A0AAD5MP82_PARTN</name>
<evidence type="ECO:0000313" key="1">
    <source>
        <dbReference type="EMBL" id="KAJ1353031.1"/>
    </source>
</evidence>
<proteinExistence type="predicted"/>
<gene>
    <name evidence="1" type="ORF">KIN20_009571</name>
</gene>
<dbReference type="Proteomes" id="UP001196413">
    <property type="component" value="Unassembled WGS sequence"/>
</dbReference>
<organism evidence="1 2">
    <name type="scientific">Parelaphostrongylus tenuis</name>
    <name type="common">Meningeal worm</name>
    <dbReference type="NCBI Taxonomy" id="148309"/>
    <lineage>
        <taxon>Eukaryota</taxon>
        <taxon>Metazoa</taxon>
        <taxon>Ecdysozoa</taxon>
        <taxon>Nematoda</taxon>
        <taxon>Chromadorea</taxon>
        <taxon>Rhabditida</taxon>
        <taxon>Rhabditina</taxon>
        <taxon>Rhabditomorpha</taxon>
        <taxon>Strongyloidea</taxon>
        <taxon>Metastrongylidae</taxon>
        <taxon>Parelaphostrongylus</taxon>
    </lineage>
</organism>
<keyword evidence="2" id="KW-1185">Reference proteome</keyword>
<protein>
    <submittedName>
        <fullName evidence="1">Uncharacterized protein</fullName>
    </submittedName>
</protein>
<comment type="caution">
    <text evidence="1">The sequence shown here is derived from an EMBL/GenBank/DDBJ whole genome shotgun (WGS) entry which is preliminary data.</text>
</comment>
<dbReference type="EMBL" id="JAHQIW010001582">
    <property type="protein sequence ID" value="KAJ1353031.1"/>
    <property type="molecule type" value="Genomic_DNA"/>
</dbReference>
<sequence length="76" mass="8708">MTNDLQPFTRQKLDAHLPKRKGLAIKEIANLHNTQFPPVFHSNVGSTFHKGYRVYNLMRVALEKFKAAQKGSMNIL</sequence>
<accession>A0AAD5MP82</accession>
<evidence type="ECO:0000313" key="2">
    <source>
        <dbReference type="Proteomes" id="UP001196413"/>
    </source>
</evidence>
<reference evidence="1" key="1">
    <citation type="submission" date="2021-06" db="EMBL/GenBank/DDBJ databases">
        <title>Parelaphostrongylus tenuis whole genome reference sequence.</title>
        <authorList>
            <person name="Garwood T.J."/>
            <person name="Larsen P.A."/>
            <person name="Fountain-Jones N.M."/>
            <person name="Garbe J.R."/>
            <person name="Macchietto M.G."/>
            <person name="Kania S.A."/>
            <person name="Gerhold R.W."/>
            <person name="Richards J.E."/>
            <person name="Wolf T.M."/>
        </authorList>
    </citation>
    <scope>NUCLEOTIDE SEQUENCE</scope>
    <source>
        <strain evidence="1">MNPRO001-30</strain>
        <tissue evidence="1">Meninges</tissue>
    </source>
</reference>
<dbReference type="AlphaFoldDB" id="A0AAD5MP82"/>